<dbReference type="PANTHER" id="PTHR43744:SF9">
    <property type="entry name" value="POLYGALACTURONAN_RHAMNOGALACTURONAN TRANSPORT SYSTEM PERMEASE PROTEIN YTCP"/>
    <property type="match status" value="1"/>
</dbReference>
<dbReference type="InterPro" id="IPR035906">
    <property type="entry name" value="MetI-like_sf"/>
</dbReference>
<dbReference type="CDD" id="cd06261">
    <property type="entry name" value="TM_PBP2"/>
    <property type="match status" value="1"/>
</dbReference>
<evidence type="ECO:0000256" key="3">
    <source>
        <dbReference type="ARBA" id="ARBA00022475"/>
    </source>
</evidence>
<evidence type="ECO:0000259" key="8">
    <source>
        <dbReference type="PROSITE" id="PS50928"/>
    </source>
</evidence>
<feature type="transmembrane region" description="Helical" evidence="7">
    <location>
        <begin position="33"/>
        <end position="51"/>
    </location>
</feature>
<dbReference type="Proteomes" id="UP001171902">
    <property type="component" value="Unassembled WGS sequence"/>
</dbReference>
<keyword evidence="4 7" id="KW-0812">Transmembrane</keyword>
<organism evidence="9 10">
    <name type="scientific">Glycomyces tritici</name>
    <dbReference type="NCBI Taxonomy" id="2665176"/>
    <lineage>
        <taxon>Bacteria</taxon>
        <taxon>Bacillati</taxon>
        <taxon>Actinomycetota</taxon>
        <taxon>Actinomycetes</taxon>
        <taxon>Glycomycetales</taxon>
        <taxon>Glycomycetaceae</taxon>
        <taxon>Glycomyces</taxon>
    </lineage>
</organism>
<keyword evidence="3" id="KW-1003">Cell membrane</keyword>
<sequence length="310" mass="33901">MVTETLPPKPDIAHVRKETGVIRESLGYRVFRVANAIVLVLVCVVTLYPFANLVAKAFSSEGYIAAGEVNLIPRGFNLETFRVVLSDDLFWTNYANTLLYTVVGTVIAMAITSTYAYALSKPHLKGRGFFVGIAVFTMFFGGGLIPNYILVANTLGWRNSMWAVVVPGALSVFNLLVMKAFFENFPAELEEAAAIDGLTTYGVFFRIVLPLSKAVIATMTLFYAVGLWNSWFAAFLYMDDKSLFPVTVYLRNLIAAATGTQEIGDGGEAVQVASNIQAVTMLLTVLPIICLYPFVQRYFVSGVMLGSVKG</sequence>
<keyword evidence="10" id="KW-1185">Reference proteome</keyword>
<feature type="transmembrane region" description="Helical" evidence="7">
    <location>
        <begin position="129"/>
        <end position="149"/>
    </location>
</feature>
<evidence type="ECO:0000313" key="10">
    <source>
        <dbReference type="Proteomes" id="UP001171902"/>
    </source>
</evidence>
<proteinExistence type="inferred from homology"/>
<keyword evidence="5 7" id="KW-1133">Transmembrane helix</keyword>
<dbReference type="InterPro" id="IPR000515">
    <property type="entry name" value="MetI-like"/>
</dbReference>
<evidence type="ECO:0000256" key="4">
    <source>
        <dbReference type="ARBA" id="ARBA00022692"/>
    </source>
</evidence>
<gene>
    <name evidence="9" type="ORF">QWI33_20375</name>
</gene>
<dbReference type="SUPFAM" id="SSF161098">
    <property type="entry name" value="MetI-like"/>
    <property type="match status" value="1"/>
</dbReference>
<comment type="caution">
    <text evidence="9">The sequence shown here is derived from an EMBL/GenBank/DDBJ whole genome shotgun (WGS) entry which is preliminary data.</text>
</comment>
<feature type="transmembrane region" description="Helical" evidence="7">
    <location>
        <begin position="214"/>
        <end position="238"/>
    </location>
</feature>
<comment type="similarity">
    <text evidence="7">Belongs to the binding-protein-dependent transport system permease family.</text>
</comment>
<protein>
    <submittedName>
        <fullName evidence="9">Carbohydrate ABC transporter permease</fullName>
    </submittedName>
</protein>
<keyword evidence="2 7" id="KW-0813">Transport</keyword>
<evidence type="ECO:0000256" key="2">
    <source>
        <dbReference type="ARBA" id="ARBA00022448"/>
    </source>
</evidence>
<dbReference type="Pfam" id="PF00528">
    <property type="entry name" value="BPD_transp_1"/>
    <property type="match status" value="1"/>
</dbReference>
<dbReference type="PANTHER" id="PTHR43744">
    <property type="entry name" value="ABC TRANSPORTER PERMEASE PROTEIN MG189-RELATED-RELATED"/>
    <property type="match status" value="1"/>
</dbReference>
<feature type="transmembrane region" description="Helical" evidence="7">
    <location>
        <begin position="276"/>
        <end position="295"/>
    </location>
</feature>
<dbReference type="Gene3D" id="1.10.3720.10">
    <property type="entry name" value="MetI-like"/>
    <property type="match status" value="1"/>
</dbReference>
<evidence type="ECO:0000313" key="9">
    <source>
        <dbReference type="EMBL" id="MDN3242090.1"/>
    </source>
</evidence>
<feature type="domain" description="ABC transmembrane type-1" evidence="8">
    <location>
        <begin position="94"/>
        <end position="287"/>
    </location>
</feature>
<dbReference type="RefSeq" id="WP_289958990.1">
    <property type="nucleotide sequence ID" value="NZ_JAUEMJ010000006.1"/>
</dbReference>
<dbReference type="EMBL" id="JAUEMJ010000006">
    <property type="protein sequence ID" value="MDN3242090.1"/>
    <property type="molecule type" value="Genomic_DNA"/>
</dbReference>
<comment type="subcellular location">
    <subcellularLocation>
        <location evidence="1 7">Cell membrane</location>
        <topology evidence="1 7">Multi-pass membrane protein</topology>
    </subcellularLocation>
</comment>
<feature type="transmembrane region" description="Helical" evidence="7">
    <location>
        <begin position="161"/>
        <end position="182"/>
    </location>
</feature>
<evidence type="ECO:0000256" key="7">
    <source>
        <dbReference type="RuleBase" id="RU363032"/>
    </source>
</evidence>
<keyword evidence="6 7" id="KW-0472">Membrane</keyword>
<feature type="transmembrane region" description="Helical" evidence="7">
    <location>
        <begin position="98"/>
        <end position="117"/>
    </location>
</feature>
<name>A0ABT7YTX4_9ACTN</name>
<reference evidence="9" key="1">
    <citation type="submission" date="2023-06" db="EMBL/GenBank/DDBJ databases">
        <title>Gycomyces niveus sp.nov., a novel actinomycete isolated from soil in Shouguang.</title>
        <authorList>
            <person name="Yang X."/>
            <person name="Zhao J."/>
        </authorList>
    </citation>
    <scope>NUCLEOTIDE SEQUENCE</scope>
    <source>
        <strain evidence="9">NEAU C2</strain>
    </source>
</reference>
<dbReference type="PROSITE" id="PS50928">
    <property type="entry name" value="ABC_TM1"/>
    <property type="match status" value="1"/>
</dbReference>
<evidence type="ECO:0000256" key="1">
    <source>
        <dbReference type="ARBA" id="ARBA00004651"/>
    </source>
</evidence>
<evidence type="ECO:0000256" key="5">
    <source>
        <dbReference type="ARBA" id="ARBA00022989"/>
    </source>
</evidence>
<accession>A0ABT7YTX4</accession>
<evidence type="ECO:0000256" key="6">
    <source>
        <dbReference type="ARBA" id="ARBA00023136"/>
    </source>
</evidence>